<dbReference type="InterPro" id="IPR015421">
    <property type="entry name" value="PyrdxlP-dep_Trfase_major"/>
</dbReference>
<dbReference type="Proteomes" id="UP000184080">
    <property type="component" value="Unassembled WGS sequence"/>
</dbReference>
<evidence type="ECO:0000256" key="4">
    <source>
        <dbReference type="ARBA" id="ARBA00050776"/>
    </source>
</evidence>
<evidence type="ECO:0000313" key="7">
    <source>
        <dbReference type="EMBL" id="SHJ86726.1"/>
    </source>
</evidence>
<dbReference type="EMBL" id="FQZO01000009">
    <property type="protein sequence ID" value="SHJ86726.1"/>
    <property type="molecule type" value="Genomic_DNA"/>
</dbReference>
<dbReference type="SUPFAM" id="SSF53383">
    <property type="entry name" value="PLP-dependent transferases"/>
    <property type="match status" value="1"/>
</dbReference>
<comment type="similarity">
    <text evidence="2">Belongs to the class-V pyridoxal-phosphate-dependent aminotransferase family. Csd subfamily.</text>
</comment>
<dbReference type="PANTHER" id="PTHR43586">
    <property type="entry name" value="CYSTEINE DESULFURASE"/>
    <property type="match status" value="1"/>
</dbReference>
<keyword evidence="8" id="KW-1185">Reference proteome</keyword>
<evidence type="ECO:0000256" key="3">
    <source>
        <dbReference type="ARBA" id="ARBA00022898"/>
    </source>
</evidence>
<evidence type="ECO:0000256" key="1">
    <source>
        <dbReference type="ARBA" id="ARBA00001933"/>
    </source>
</evidence>
<keyword evidence="3" id="KW-0663">Pyridoxal phosphate</keyword>
<dbReference type="Gene3D" id="3.40.640.10">
    <property type="entry name" value="Type I PLP-dependent aspartate aminotransferase-like (Major domain)"/>
    <property type="match status" value="1"/>
</dbReference>
<comment type="catalytic activity">
    <reaction evidence="4">
        <text>(sulfur carrier)-H + L-cysteine = (sulfur carrier)-SH + L-alanine</text>
        <dbReference type="Rhea" id="RHEA:43892"/>
        <dbReference type="Rhea" id="RHEA-COMP:14737"/>
        <dbReference type="Rhea" id="RHEA-COMP:14739"/>
        <dbReference type="ChEBI" id="CHEBI:29917"/>
        <dbReference type="ChEBI" id="CHEBI:35235"/>
        <dbReference type="ChEBI" id="CHEBI:57972"/>
        <dbReference type="ChEBI" id="CHEBI:64428"/>
        <dbReference type="EC" id="2.8.1.7"/>
    </reaction>
</comment>
<evidence type="ECO:0000259" key="6">
    <source>
        <dbReference type="Pfam" id="PF00266"/>
    </source>
</evidence>
<dbReference type="GO" id="GO:0031071">
    <property type="term" value="F:cysteine desulfurase activity"/>
    <property type="evidence" value="ECO:0007669"/>
    <property type="project" value="UniProtKB-EC"/>
</dbReference>
<dbReference type="InterPro" id="IPR000192">
    <property type="entry name" value="Aminotrans_V_dom"/>
</dbReference>
<dbReference type="PROSITE" id="PS00595">
    <property type="entry name" value="AA_TRANSFER_CLASS_5"/>
    <property type="match status" value="1"/>
</dbReference>
<dbReference type="AlphaFoldDB" id="A0A1M6MTI9"/>
<dbReference type="InterPro" id="IPR015424">
    <property type="entry name" value="PyrdxlP-dep_Trfase"/>
</dbReference>
<evidence type="ECO:0000256" key="5">
    <source>
        <dbReference type="RuleBase" id="RU004504"/>
    </source>
</evidence>
<dbReference type="Gene3D" id="3.90.1150.10">
    <property type="entry name" value="Aspartate Aminotransferase, domain 1"/>
    <property type="match status" value="1"/>
</dbReference>
<dbReference type="InterPro" id="IPR020578">
    <property type="entry name" value="Aminotrans_V_PyrdxlP_BS"/>
</dbReference>
<dbReference type="InterPro" id="IPR015422">
    <property type="entry name" value="PyrdxlP-dep_Trfase_small"/>
</dbReference>
<dbReference type="GO" id="GO:0016829">
    <property type="term" value="F:lyase activity"/>
    <property type="evidence" value="ECO:0007669"/>
    <property type="project" value="UniProtKB-KW"/>
</dbReference>
<dbReference type="OrthoDB" id="9804366at2"/>
<feature type="domain" description="Aminotransferase class V" evidence="6">
    <location>
        <begin position="30"/>
        <end position="418"/>
    </location>
</feature>
<dbReference type="Pfam" id="PF00266">
    <property type="entry name" value="Aminotran_5"/>
    <property type="match status" value="1"/>
</dbReference>
<comment type="cofactor">
    <cofactor evidence="1 5">
        <name>pyridoxal 5'-phosphate</name>
        <dbReference type="ChEBI" id="CHEBI:597326"/>
    </cofactor>
</comment>
<sequence length="432" mass="48948">MYEELIHCRDMFMGIEELVPLSNGKSVMGINFDNAATTPAFKSVINNIVEFSSWYSSIHRGKGYKSKICDEFYEKSRDTILKFVGASRDRYNVIFVKNTTEGINKLAYRLIDCKDVIVLSTRMEHHSNDLPWRDKCKVQYVEVDENGRLSIEHLIQKLQQGGGKIKLLTLTGASNVTGYVNDIHLIACICHSYNCKILVDGAQLVPHRRVIMDGTFENDYLDYLVFSAHKMYAPFGIGVVITPKDCFYKGEPECKGGGTVKFVTDYGVIWDDPPHKEEAGTPNVMGIVALLSAIKELSSISLDKVSLWEDELTSYLSHELKKINGIKIYGDNLNIKDRLGIITFNIEGMYHNEVAEILSEDYGISVRNGCFCAGPYVKRLLNLSDKDIEEYIKHPERGKPGMVRVSLGLYNNKREINDFLNAIEQIVRNKKI</sequence>
<name>A0A1M6MTI9_9CLOT</name>
<gene>
    <name evidence="7" type="ORF">SAMN05444401_4118</name>
</gene>
<evidence type="ECO:0000313" key="8">
    <source>
        <dbReference type="Proteomes" id="UP000184080"/>
    </source>
</evidence>
<proteinExistence type="inferred from homology"/>
<protein>
    <submittedName>
        <fullName evidence="7">Selenocysteine lyase/Cysteine desulfurase</fullName>
    </submittedName>
</protein>
<organism evidence="7 8">
    <name type="scientific">Clostridium amylolyticum</name>
    <dbReference type="NCBI Taxonomy" id="1121298"/>
    <lineage>
        <taxon>Bacteria</taxon>
        <taxon>Bacillati</taxon>
        <taxon>Bacillota</taxon>
        <taxon>Clostridia</taxon>
        <taxon>Eubacteriales</taxon>
        <taxon>Clostridiaceae</taxon>
        <taxon>Clostridium</taxon>
    </lineage>
</organism>
<evidence type="ECO:0000256" key="2">
    <source>
        <dbReference type="ARBA" id="ARBA00010447"/>
    </source>
</evidence>
<dbReference type="STRING" id="1121298.SAMN05444401_4118"/>
<keyword evidence="7" id="KW-0456">Lyase</keyword>
<accession>A0A1M6MTI9</accession>
<dbReference type="RefSeq" id="WP_073011334.1">
    <property type="nucleotide sequence ID" value="NZ_FQZO01000009.1"/>
</dbReference>
<reference evidence="7 8" key="1">
    <citation type="submission" date="2016-11" db="EMBL/GenBank/DDBJ databases">
        <authorList>
            <person name="Jaros S."/>
            <person name="Januszkiewicz K."/>
            <person name="Wedrychowicz H."/>
        </authorList>
    </citation>
    <scope>NUCLEOTIDE SEQUENCE [LARGE SCALE GENOMIC DNA]</scope>
    <source>
        <strain evidence="7 8">DSM 21864</strain>
    </source>
</reference>
<dbReference type="PANTHER" id="PTHR43586:SF8">
    <property type="entry name" value="CYSTEINE DESULFURASE 1, CHLOROPLASTIC"/>
    <property type="match status" value="1"/>
</dbReference>